<name>A0ACB4V5M3_9GAMM</name>
<evidence type="ECO:0000313" key="2">
    <source>
        <dbReference type="Proteomes" id="UP000006242"/>
    </source>
</evidence>
<keyword evidence="2" id="KW-1185">Reference proteome</keyword>
<keyword evidence="1" id="KW-0269">Exonuclease</keyword>
<keyword evidence="1" id="KW-0378">Hydrolase</keyword>
<gene>
    <name evidence="1" type="ORF">SSPSH_002013</name>
</gene>
<accession>A0ACB4V5M3</accession>
<sequence>MKQTARTFVDSLFGNLAAGTRRIFSSGGYRGPVSDHFDGTRFHNARPIEHKLGDVVRWWRTRDNQPWQRVEHFDPPPPPPERVDYGLRITWINHATVLIQTAGLNILTDPIFAERAGPVPWAGPRRYHPPGVAFDDLPTIDIVLISHAHYDHLDRQSVKRLVAGFDPLFVVPLGLDERLQRIGVQRVESRDWWQSMALSDNVRLTLTPAQHWSRRGVFDHNTTLWAGYWLDTPGGAVYFAGDTGMATHFNDIRQRLGAPRVALLPIGAYEPRWFMAQQHMNPADAVDAHRILDAQQSIGIHFATFKLTDEGQHAPAEALAVARAAAGLDPKRFIVPEFGEAVDVATEMNGYLPPEAS</sequence>
<proteinExistence type="predicted"/>
<dbReference type="EC" id="3.1.-.-" evidence="1"/>
<reference evidence="1 2" key="2">
    <citation type="journal article" date="2013" name="PLoS ONE">
        <title>INDIGO - INtegrated Data Warehouse of MIcrobial GenOmes with Examples from the Red Sea Extremophiles.</title>
        <authorList>
            <person name="Alam I."/>
            <person name="Antunes A."/>
            <person name="Kamau A.A."/>
            <person name="Ba Alawi W."/>
            <person name="Kalkatawi M."/>
            <person name="Stingl U."/>
            <person name="Bajic V.B."/>
        </authorList>
    </citation>
    <scope>NUCLEOTIDE SEQUENCE [LARGE SCALE GENOMIC DNA]</scope>
    <source>
        <strain evidence="1 2">E1L3A</strain>
    </source>
</reference>
<organism evidence="1 2">
    <name type="scientific">Salinisphaera shabanensis E1L3A</name>
    <dbReference type="NCBI Taxonomy" id="1033802"/>
    <lineage>
        <taxon>Bacteria</taxon>
        <taxon>Pseudomonadati</taxon>
        <taxon>Pseudomonadota</taxon>
        <taxon>Gammaproteobacteria</taxon>
        <taxon>Salinisphaerales</taxon>
        <taxon>Salinisphaeraceae</taxon>
        <taxon>Salinisphaera</taxon>
    </lineage>
</organism>
<dbReference type="EMBL" id="AFNV02000013">
    <property type="protein sequence ID" value="ERJ18936.1"/>
    <property type="molecule type" value="Genomic_DNA"/>
</dbReference>
<dbReference type="Proteomes" id="UP000006242">
    <property type="component" value="Unassembled WGS sequence"/>
</dbReference>
<evidence type="ECO:0000313" key="1">
    <source>
        <dbReference type="EMBL" id="ERJ18936.1"/>
    </source>
</evidence>
<keyword evidence="1" id="KW-0540">Nuclease</keyword>
<reference evidence="1 2" key="1">
    <citation type="journal article" date="2011" name="J. Bacteriol.">
        <title>Genome sequence of Salinisphaera shabanensis, a gammaproteobacterium from the harsh, variable environment of the brine-seawater interface of the Shaban Deep in the Red Sea.</title>
        <authorList>
            <person name="Antunes A."/>
            <person name="Alam I."/>
            <person name="Bajic V.B."/>
            <person name="Stingl U."/>
        </authorList>
    </citation>
    <scope>NUCLEOTIDE SEQUENCE [LARGE SCALE GENOMIC DNA]</scope>
    <source>
        <strain evidence="1 2">E1L3A</strain>
    </source>
</reference>
<comment type="caution">
    <text evidence="1">The sequence shown here is derived from an EMBL/GenBank/DDBJ whole genome shotgun (WGS) entry which is preliminary data.</text>
</comment>
<protein>
    <submittedName>
        <fullName evidence="1">RNA exonuclease 1 protein</fullName>
        <ecNumber evidence="1">3.1.-.-</ecNumber>
    </submittedName>
</protein>